<evidence type="ECO:0000259" key="1">
    <source>
        <dbReference type="Pfam" id="PF13304"/>
    </source>
</evidence>
<keyword evidence="3" id="KW-1185">Reference proteome</keyword>
<protein>
    <submittedName>
        <fullName evidence="2">ATP-dependent endonuclease</fullName>
    </submittedName>
</protein>
<evidence type="ECO:0000313" key="3">
    <source>
        <dbReference type="Proteomes" id="UP001589702"/>
    </source>
</evidence>
<keyword evidence="2" id="KW-0540">Nuclease</keyword>
<dbReference type="InterPro" id="IPR051396">
    <property type="entry name" value="Bact_Antivir_Def_Nuclease"/>
</dbReference>
<gene>
    <name evidence="2" type="ORF">ACFFP1_06750</name>
</gene>
<dbReference type="RefSeq" id="WP_234748023.1">
    <property type="nucleotide sequence ID" value="NZ_BAAAWN010000001.1"/>
</dbReference>
<keyword evidence="2" id="KW-0378">Hydrolase</keyword>
<dbReference type="EMBL" id="JBHMBC010000007">
    <property type="protein sequence ID" value="MFB9819197.1"/>
    <property type="molecule type" value="Genomic_DNA"/>
</dbReference>
<reference evidence="2 3" key="1">
    <citation type="submission" date="2024-09" db="EMBL/GenBank/DDBJ databases">
        <authorList>
            <person name="Sun Q."/>
            <person name="Mori K."/>
        </authorList>
    </citation>
    <scope>NUCLEOTIDE SEQUENCE [LARGE SCALE GENOMIC DNA]</scope>
    <source>
        <strain evidence="2 3">JCM 1334</strain>
    </source>
</reference>
<dbReference type="Pfam" id="PF13304">
    <property type="entry name" value="AAA_21"/>
    <property type="match status" value="1"/>
</dbReference>
<dbReference type="GO" id="GO:0004519">
    <property type="term" value="F:endonuclease activity"/>
    <property type="evidence" value="ECO:0007669"/>
    <property type="project" value="UniProtKB-KW"/>
</dbReference>
<dbReference type="PANTHER" id="PTHR43581">
    <property type="entry name" value="ATP/GTP PHOSPHATASE"/>
    <property type="match status" value="1"/>
</dbReference>
<keyword evidence="2" id="KW-0255">Endonuclease</keyword>
<dbReference type="InterPro" id="IPR003959">
    <property type="entry name" value="ATPase_AAA_core"/>
</dbReference>
<comment type="caution">
    <text evidence="2">The sequence shown here is derived from an EMBL/GenBank/DDBJ whole genome shotgun (WGS) entry which is preliminary data.</text>
</comment>
<accession>A0ABV5XWT6</accession>
<dbReference type="PANTHER" id="PTHR43581:SF2">
    <property type="entry name" value="EXCINUCLEASE ATPASE SUBUNIT"/>
    <property type="match status" value="1"/>
</dbReference>
<dbReference type="Proteomes" id="UP001589702">
    <property type="component" value="Unassembled WGS sequence"/>
</dbReference>
<feature type="domain" description="ATPase AAA-type core" evidence="1">
    <location>
        <begin position="41"/>
        <end position="354"/>
    </location>
</feature>
<dbReference type="InterPro" id="IPR027417">
    <property type="entry name" value="P-loop_NTPase"/>
</dbReference>
<evidence type="ECO:0000313" key="2">
    <source>
        <dbReference type="EMBL" id="MFB9819197.1"/>
    </source>
</evidence>
<sequence>MNAMSGVPSDDMRQTGPYIERLIIRNFRGIKFCEIELEPRVTVLAGRNNAGKSRIISALQVALGGRPAEVDDFSVGKDITPEIDVIVSPGAPSRPEDDEEFESNFTQLFENRTQVLQETPLRERIAWRTRIARSAEGGGARAESFFLIFDSVSSKWDHLTSPTILSTRQRRAFAVDLINTGRDLRDELGRQGSSIRKVLSDLEIPEHQREPLETQLGQLSAQILAGSQTLKSVDDELSRLHSLVGSVGSPALNPLPASLEELGRLISIDLDTGAGPLPIRFHGAGSRSLSSLQVQGVLYERRLGRDGSAVPPTPITLVEEPEAHLHPQAAMELAELLVGMRGQKIVSTHSAHLVTSVDPASIRLVQTANDSTRIIDLGPASSDGTAVHRAFRPSLHKQEMEKLRRLVERPFGELLFSSCVVIGDGATERAFLPVALRHALGGKSHGITVVDPGSLANELASAAVKFSAMTNTPCFIFADSDEDGIAAVRTLQNSHATITPEVIWINGMDHSGTPVAGAIETMLMTFDEEVCLAACRAIQPGLTGDTMKQMKKLKGSSGTFLARALIDRHPDWHAWPTPLQELIRKIDVAI</sequence>
<dbReference type="SUPFAM" id="SSF52540">
    <property type="entry name" value="P-loop containing nucleoside triphosphate hydrolases"/>
    <property type="match status" value="1"/>
</dbReference>
<dbReference type="Gene3D" id="3.40.50.300">
    <property type="entry name" value="P-loop containing nucleotide triphosphate hydrolases"/>
    <property type="match status" value="1"/>
</dbReference>
<organism evidence="2 3">
    <name type="scientific">Arthrobacter ramosus</name>
    <dbReference type="NCBI Taxonomy" id="1672"/>
    <lineage>
        <taxon>Bacteria</taxon>
        <taxon>Bacillati</taxon>
        <taxon>Actinomycetota</taxon>
        <taxon>Actinomycetes</taxon>
        <taxon>Micrococcales</taxon>
        <taxon>Micrococcaceae</taxon>
        <taxon>Arthrobacter</taxon>
    </lineage>
</organism>
<proteinExistence type="predicted"/>
<name>A0ABV5XWT6_ARTRM</name>